<feature type="domain" description="S-adenosyl-l-methionine hydroxide adenosyltransferase C-terminal" evidence="4">
    <location>
        <begin position="178"/>
        <end position="261"/>
    </location>
</feature>
<dbReference type="PANTHER" id="PTHR35092:SF1">
    <property type="entry name" value="CHLORINASE MJ1651"/>
    <property type="match status" value="1"/>
</dbReference>
<evidence type="ECO:0000313" key="6">
    <source>
        <dbReference type="Proteomes" id="UP000502706"/>
    </source>
</evidence>
<dbReference type="Pfam" id="PF20257">
    <property type="entry name" value="SAM_HAT_C"/>
    <property type="match status" value="1"/>
</dbReference>
<dbReference type="Gene3D" id="2.40.30.90">
    <property type="entry name" value="Bacterial fluorinating enzyme like"/>
    <property type="match status" value="1"/>
</dbReference>
<keyword evidence="6" id="KW-1185">Reference proteome</keyword>
<dbReference type="KEGG" id="rmar:GBA65_14385"/>
<dbReference type="Pfam" id="PF01887">
    <property type="entry name" value="SAM_HAT_N"/>
    <property type="match status" value="1"/>
</dbReference>
<protein>
    <recommendedName>
        <fullName evidence="7">SAM-dependent chlorinase/fluorinase</fullName>
    </recommendedName>
</protein>
<dbReference type="SUPFAM" id="SSF102522">
    <property type="entry name" value="Bacterial fluorinating enzyme, N-terminal domain"/>
    <property type="match status" value="1"/>
</dbReference>
<reference evidence="5 6" key="1">
    <citation type="submission" date="2019-10" db="EMBL/GenBank/DDBJ databases">
        <title>Rubrobacter sp nov SCSIO 52915 isolated from a deep-sea sediment in the South China Sea.</title>
        <authorList>
            <person name="Chen R.W."/>
        </authorList>
    </citation>
    <scope>NUCLEOTIDE SEQUENCE [LARGE SCALE GENOMIC DNA]</scope>
    <source>
        <strain evidence="5 6">SCSIO 52915</strain>
    </source>
</reference>
<dbReference type="SUPFAM" id="SSF101852">
    <property type="entry name" value="Bacterial fluorinating enzyme, C-terminal domain"/>
    <property type="match status" value="1"/>
</dbReference>
<dbReference type="RefSeq" id="WP_166397176.1">
    <property type="nucleotide sequence ID" value="NZ_CP045121.1"/>
</dbReference>
<feature type="domain" description="S-adenosyl-l-methionine hydroxide adenosyltransferase N-terminal" evidence="3">
    <location>
        <begin position="4"/>
        <end position="151"/>
    </location>
</feature>
<sequence>MRPICFLSDFGLGDDFVGLCKGVISRLAPGANVIDLSHEVPGFGIQAGAEILEHATGYMPEDTVYLAVVDPGVGTERRGLALETAGGTFLVGPDNGLLAPAAEAMGGVARAVSLTNREYQILPVSNTFHGRDVFAPATAHLASGLDVAKLGEPVAPGSLARVDLPGAEERGDGSFVATILGVDRYGNARLSVRQDEAGFGFGATLQVETGEGVMAVRYVETFGSSKGGDLIMVPDSHRRLSLCVNRGNAARALALKAGDRVLLKHPRRDEPG</sequence>
<dbReference type="InterPro" id="IPR023227">
    <property type="entry name" value="SAM_OH_AdoTrfase_C_sf"/>
</dbReference>
<gene>
    <name evidence="5" type="ORF">GBA65_14385</name>
</gene>
<dbReference type="InterPro" id="IPR002747">
    <property type="entry name" value="SAM_OH_AdoTrfase"/>
</dbReference>
<accession>A0A6G8PZA9</accession>
<evidence type="ECO:0000313" key="5">
    <source>
        <dbReference type="EMBL" id="QIN79510.1"/>
    </source>
</evidence>
<name>A0A6G8PZA9_9ACTN</name>
<evidence type="ECO:0008006" key="7">
    <source>
        <dbReference type="Google" id="ProtNLM"/>
    </source>
</evidence>
<keyword evidence="1" id="KW-0949">S-adenosyl-L-methionine</keyword>
<dbReference type="AlphaFoldDB" id="A0A6G8PZA9"/>
<evidence type="ECO:0000256" key="1">
    <source>
        <dbReference type="ARBA" id="ARBA00022691"/>
    </source>
</evidence>
<evidence type="ECO:0000259" key="4">
    <source>
        <dbReference type="Pfam" id="PF20257"/>
    </source>
</evidence>
<dbReference type="InterPro" id="IPR046470">
    <property type="entry name" value="SAM_HAT_C"/>
</dbReference>
<organism evidence="5 6">
    <name type="scientific">Rubrobacter marinus</name>
    <dbReference type="NCBI Taxonomy" id="2653852"/>
    <lineage>
        <taxon>Bacteria</taxon>
        <taxon>Bacillati</taxon>
        <taxon>Actinomycetota</taxon>
        <taxon>Rubrobacteria</taxon>
        <taxon>Rubrobacterales</taxon>
        <taxon>Rubrobacteraceae</taxon>
        <taxon>Rubrobacter</taxon>
    </lineage>
</organism>
<evidence type="ECO:0000259" key="3">
    <source>
        <dbReference type="Pfam" id="PF01887"/>
    </source>
</evidence>
<dbReference type="EMBL" id="CP045121">
    <property type="protein sequence ID" value="QIN79510.1"/>
    <property type="molecule type" value="Genomic_DNA"/>
</dbReference>
<dbReference type="InterPro" id="IPR046469">
    <property type="entry name" value="SAM_HAT_N"/>
</dbReference>
<evidence type="ECO:0000256" key="2">
    <source>
        <dbReference type="ARBA" id="ARBA00024035"/>
    </source>
</evidence>
<dbReference type="PIRSF" id="PIRSF006779">
    <property type="entry name" value="UCP006779"/>
    <property type="match status" value="1"/>
</dbReference>
<dbReference type="PANTHER" id="PTHR35092">
    <property type="entry name" value="CHLORINASE MJ1651"/>
    <property type="match status" value="1"/>
</dbReference>
<dbReference type="InterPro" id="IPR023228">
    <property type="entry name" value="SAM_OH_AdoTrfase_N_sf"/>
</dbReference>
<proteinExistence type="inferred from homology"/>
<comment type="similarity">
    <text evidence="2">Belongs to the SAM hydrolase / SAM-dependent halogenase family.</text>
</comment>
<dbReference type="Gene3D" id="3.40.50.10790">
    <property type="entry name" value="S-adenosyl-l-methionine hydroxide adenosyltransferase, N-terminal"/>
    <property type="match status" value="1"/>
</dbReference>
<dbReference type="Proteomes" id="UP000502706">
    <property type="component" value="Chromosome"/>
</dbReference>